<feature type="compositionally biased region" description="Basic residues" evidence="1">
    <location>
        <begin position="226"/>
        <end position="260"/>
    </location>
</feature>
<evidence type="ECO:0000313" key="2">
    <source>
        <dbReference type="EMBL" id="KPV72734.1"/>
    </source>
</evidence>
<feature type="compositionally biased region" description="Basic residues" evidence="1">
    <location>
        <begin position="52"/>
        <end position="61"/>
    </location>
</feature>
<keyword evidence="3" id="KW-1185">Reference proteome</keyword>
<sequence>LGSRQHAGHVGHLVQDQRALAALDRVCAADPALERRRAPPPRGTGLGSPRRLVGRGRRGGRRGTGPRAGQQEEGAAGPGRRGGGRVWGWRRKEQARQSRPGRPARHPRPPEQGLAPSRRADARRPSRRRRPHQEAAVPPRDGRRHEHDVAHRGRTAAECLSCSRARRPDQRGPRRRRPRAAGAARARRRGRGRRRTSRCRTAAATATRRGSCPDDGRAARAARAARERRGRRRRAGAGARRHLLGPGRAHRADRRGRRVQAGRLFSTRPVDPRRLRARARRPVRPRHAARHGLAAGPACVSLGPRRPHRGVRARRAAAHARHRRQAHGRGDGGRGRGSGRQRRQGRQEGSAEEDGQGRDAVRAAPQAGSSEWRRERVGLGAKHASPAPLDRPQRLGPLLAPHLALPSPILVPPRPRPRLRARPRLVPPRQGRRALFVAPGPRPRRGQVVVAARARAGRAARWAPREGAGARARVVDEGEGLRAPGRAQGAGPRRQEGPGAAV</sequence>
<dbReference type="OMA" id="GWRRKEQ"/>
<dbReference type="RefSeq" id="XP_018268783.1">
    <property type="nucleotide sequence ID" value="XM_018417843.1"/>
</dbReference>
<reference evidence="2 3" key="1">
    <citation type="journal article" date="2015" name="Front. Microbiol.">
        <title>Genome sequence of the plant growth promoting endophytic yeast Rhodotorula graminis WP1.</title>
        <authorList>
            <person name="Firrincieli A."/>
            <person name="Otillar R."/>
            <person name="Salamov A."/>
            <person name="Schmutz J."/>
            <person name="Khan Z."/>
            <person name="Redman R.S."/>
            <person name="Fleck N.D."/>
            <person name="Lindquist E."/>
            <person name="Grigoriev I.V."/>
            <person name="Doty S.L."/>
        </authorList>
    </citation>
    <scope>NUCLEOTIDE SEQUENCE [LARGE SCALE GENOMIC DNA]</scope>
    <source>
        <strain evidence="2 3">WP1</strain>
    </source>
</reference>
<feature type="region of interest" description="Disordered" evidence="1">
    <location>
        <begin position="463"/>
        <end position="502"/>
    </location>
</feature>
<feature type="compositionally biased region" description="Gly residues" evidence="1">
    <location>
        <begin position="76"/>
        <end position="86"/>
    </location>
</feature>
<protein>
    <submittedName>
        <fullName evidence="2">Uncharacterized protein</fullName>
    </submittedName>
</protein>
<dbReference type="AlphaFoldDB" id="A0A0P9FAS7"/>
<feature type="compositionally biased region" description="Low complexity" evidence="1">
    <location>
        <begin position="463"/>
        <end position="472"/>
    </location>
</feature>
<feature type="compositionally biased region" description="Basic residues" evidence="1">
    <location>
        <begin position="275"/>
        <end position="290"/>
    </location>
</feature>
<accession>A0A0P9FAS7</accession>
<name>A0A0P9FAS7_RHOGW</name>
<feature type="compositionally biased region" description="Basic and acidic residues" evidence="1">
    <location>
        <begin position="140"/>
        <end position="151"/>
    </location>
</feature>
<evidence type="ECO:0000313" key="3">
    <source>
        <dbReference type="Proteomes" id="UP000053890"/>
    </source>
</evidence>
<evidence type="ECO:0000256" key="1">
    <source>
        <dbReference type="SAM" id="MobiDB-lite"/>
    </source>
</evidence>
<feature type="region of interest" description="Disordered" evidence="1">
    <location>
        <begin position="404"/>
        <end position="424"/>
    </location>
</feature>
<dbReference type="GeneID" id="28978291"/>
<organism evidence="2 3">
    <name type="scientific">Rhodotorula graminis (strain WP1)</name>
    <dbReference type="NCBI Taxonomy" id="578459"/>
    <lineage>
        <taxon>Eukaryota</taxon>
        <taxon>Fungi</taxon>
        <taxon>Dikarya</taxon>
        <taxon>Basidiomycota</taxon>
        <taxon>Pucciniomycotina</taxon>
        <taxon>Microbotryomycetes</taxon>
        <taxon>Sporidiobolales</taxon>
        <taxon>Sporidiobolaceae</taxon>
        <taxon>Rhodotorula</taxon>
    </lineage>
</organism>
<gene>
    <name evidence="2" type="ORF">RHOBADRAFT_55430</name>
</gene>
<feature type="compositionally biased region" description="Low complexity" evidence="1">
    <location>
        <begin position="199"/>
        <end position="210"/>
    </location>
</feature>
<feature type="non-terminal residue" evidence="2">
    <location>
        <position position="502"/>
    </location>
</feature>
<dbReference type="EMBL" id="KQ474085">
    <property type="protein sequence ID" value="KPV72734.1"/>
    <property type="molecule type" value="Genomic_DNA"/>
</dbReference>
<feature type="region of interest" description="Disordered" evidence="1">
    <location>
        <begin position="30"/>
        <end position="374"/>
    </location>
</feature>
<dbReference type="Proteomes" id="UP000053890">
    <property type="component" value="Unassembled WGS sequence"/>
</dbReference>
<feature type="non-terminal residue" evidence="2">
    <location>
        <position position="1"/>
    </location>
</feature>
<proteinExistence type="predicted"/>
<feature type="compositionally biased region" description="Low complexity" evidence="1">
    <location>
        <begin position="65"/>
        <end position="75"/>
    </location>
</feature>
<feature type="compositionally biased region" description="Basic residues" evidence="1">
    <location>
        <begin position="305"/>
        <end position="327"/>
    </location>
</feature>
<feature type="compositionally biased region" description="Basic residues" evidence="1">
    <location>
        <begin position="173"/>
        <end position="198"/>
    </location>
</feature>